<proteinExistence type="predicted"/>
<sequence>MGLDGVDVGGDEAGAGQGLADDALLGRAVGGGQAVGGAVLVDGRALEHGEHLVAVAHGVGEPLDQHQSDALAPSGAVGGRRERLAAAVGRQPALPGELHEHVRGGHHGRAAHEGEVALAPPK</sequence>
<gene>
    <name evidence="2" type="ORF">GCM10010319_46950</name>
</gene>
<organism evidence="2 3">
    <name type="scientific">Streptomyces blastmyceticus</name>
    <dbReference type="NCBI Taxonomy" id="68180"/>
    <lineage>
        <taxon>Bacteria</taxon>
        <taxon>Bacillati</taxon>
        <taxon>Actinomycetota</taxon>
        <taxon>Actinomycetes</taxon>
        <taxon>Kitasatosporales</taxon>
        <taxon>Streptomycetaceae</taxon>
        <taxon>Streptomyces</taxon>
    </lineage>
</organism>
<feature type="region of interest" description="Disordered" evidence="1">
    <location>
        <begin position="84"/>
        <end position="122"/>
    </location>
</feature>
<keyword evidence="3" id="KW-1185">Reference proteome</keyword>
<reference evidence="3" key="1">
    <citation type="journal article" date="2019" name="Int. J. Syst. Evol. Microbiol.">
        <title>The Global Catalogue of Microorganisms (GCM) 10K type strain sequencing project: providing services to taxonomists for standard genome sequencing and annotation.</title>
        <authorList>
            <consortium name="The Broad Institute Genomics Platform"/>
            <consortium name="The Broad Institute Genome Sequencing Center for Infectious Disease"/>
            <person name="Wu L."/>
            <person name="Ma J."/>
        </authorList>
    </citation>
    <scope>NUCLEOTIDE SEQUENCE [LARGE SCALE GENOMIC DNA]</scope>
    <source>
        <strain evidence="3">JCM 4565</strain>
    </source>
</reference>
<accession>A0ABP3H701</accession>
<dbReference type="Proteomes" id="UP001500063">
    <property type="component" value="Unassembled WGS sequence"/>
</dbReference>
<protein>
    <submittedName>
        <fullName evidence="2">Uncharacterized protein</fullName>
    </submittedName>
</protein>
<evidence type="ECO:0000256" key="1">
    <source>
        <dbReference type="SAM" id="MobiDB-lite"/>
    </source>
</evidence>
<evidence type="ECO:0000313" key="2">
    <source>
        <dbReference type="EMBL" id="GAA0363769.1"/>
    </source>
</evidence>
<evidence type="ECO:0000313" key="3">
    <source>
        <dbReference type="Proteomes" id="UP001500063"/>
    </source>
</evidence>
<comment type="caution">
    <text evidence="2">The sequence shown here is derived from an EMBL/GenBank/DDBJ whole genome shotgun (WGS) entry which is preliminary data.</text>
</comment>
<name>A0ABP3H701_9ACTN</name>
<dbReference type="EMBL" id="BAAABW010000026">
    <property type="protein sequence ID" value="GAA0363769.1"/>
    <property type="molecule type" value="Genomic_DNA"/>
</dbReference>